<keyword evidence="4" id="KW-1185">Reference proteome</keyword>
<dbReference type="Gene3D" id="3.40.50.300">
    <property type="entry name" value="P-loop containing nucleotide triphosphate hydrolases"/>
    <property type="match status" value="1"/>
</dbReference>
<keyword evidence="2" id="KW-0808">Transferase</keyword>
<dbReference type="SUPFAM" id="SSF52540">
    <property type="entry name" value="P-loop containing nucleoside triphosphate hydrolases"/>
    <property type="match status" value="1"/>
</dbReference>
<sequence length="280" mass="32604">MSLQDLEDASGCTRTQLIEWEGVYFPCYPDIGKNLNILQQIPVRDSDTFQCGFPKSGCHWILEVMHMVLQGKTEYYPLSHFPLAGLSHEYLETQLTTPRILAAHLHHRHAPKDLLNNAKVIYIIRNPKDVAVSLYNFCKTYQYAKFNGEWSDFLPMFLSGKVIYGNWWEHVLGWREAAKSNPNILFVAYEDMIQNLEVEAGRMAEHLCLPRSSQFLKEVADKCNFKSVKDAKSHTRYTLFMRKGVVGDWKNYFTVAQSEMFDKVHEEYMKNSDIQVKFEI</sequence>
<evidence type="ECO:0000256" key="2">
    <source>
        <dbReference type="ARBA" id="ARBA00022679"/>
    </source>
</evidence>
<proteinExistence type="inferred from homology"/>
<gene>
    <name evidence="5" type="primary">LOC106161939</name>
</gene>
<accession>A0A1S3I888</accession>
<evidence type="ECO:0000259" key="3">
    <source>
        <dbReference type="Pfam" id="PF00685"/>
    </source>
</evidence>
<dbReference type="OrthoDB" id="6048410at2759"/>
<organism evidence="4 5">
    <name type="scientific">Lingula anatina</name>
    <name type="common">Brachiopod</name>
    <name type="synonym">Lingula unguis</name>
    <dbReference type="NCBI Taxonomy" id="7574"/>
    <lineage>
        <taxon>Eukaryota</taxon>
        <taxon>Metazoa</taxon>
        <taxon>Spiralia</taxon>
        <taxon>Lophotrochozoa</taxon>
        <taxon>Brachiopoda</taxon>
        <taxon>Linguliformea</taxon>
        <taxon>Lingulata</taxon>
        <taxon>Lingulida</taxon>
        <taxon>Linguloidea</taxon>
        <taxon>Lingulidae</taxon>
        <taxon>Lingula</taxon>
    </lineage>
</organism>
<feature type="domain" description="Sulfotransferase" evidence="3">
    <location>
        <begin position="45"/>
        <end position="272"/>
    </location>
</feature>
<reference evidence="5" key="1">
    <citation type="submission" date="2025-08" db="UniProtKB">
        <authorList>
            <consortium name="RefSeq"/>
        </authorList>
    </citation>
    <scope>IDENTIFICATION</scope>
    <source>
        <tissue evidence="5">Gonads</tissue>
    </source>
</reference>
<dbReference type="GeneID" id="106161939"/>
<evidence type="ECO:0000313" key="5">
    <source>
        <dbReference type="RefSeq" id="XP_013394472.1"/>
    </source>
</evidence>
<dbReference type="Pfam" id="PF00685">
    <property type="entry name" value="Sulfotransfer_1"/>
    <property type="match status" value="1"/>
</dbReference>
<dbReference type="RefSeq" id="XP_013394472.1">
    <property type="nucleotide sequence ID" value="XM_013539018.1"/>
</dbReference>
<evidence type="ECO:0000313" key="4">
    <source>
        <dbReference type="Proteomes" id="UP000085678"/>
    </source>
</evidence>
<evidence type="ECO:0000256" key="1">
    <source>
        <dbReference type="ARBA" id="ARBA00005771"/>
    </source>
</evidence>
<dbReference type="InterPro" id="IPR000863">
    <property type="entry name" value="Sulfotransferase_dom"/>
</dbReference>
<protein>
    <submittedName>
        <fullName evidence="5">Sulfotransferase family cytosolic 1B member 1-like</fullName>
    </submittedName>
</protein>
<dbReference type="AlphaFoldDB" id="A0A1S3I888"/>
<name>A0A1S3I888_LINAN</name>
<dbReference type="InParanoid" id="A0A1S3I888"/>
<dbReference type="GO" id="GO:0008146">
    <property type="term" value="F:sulfotransferase activity"/>
    <property type="evidence" value="ECO:0007669"/>
    <property type="project" value="InterPro"/>
</dbReference>
<dbReference type="PANTHER" id="PTHR11783">
    <property type="entry name" value="SULFOTRANSFERASE SULT"/>
    <property type="match status" value="1"/>
</dbReference>
<dbReference type="Proteomes" id="UP000085678">
    <property type="component" value="Unplaced"/>
</dbReference>
<dbReference type="KEGG" id="lak:106161939"/>
<dbReference type="InterPro" id="IPR027417">
    <property type="entry name" value="P-loop_NTPase"/>
</dbReference>
<comment type="similarity">
    <text evidence="1">Belongs to the sulfotransferase 1 family.</text>
</comment>